<feature type="domain" description="WYL" evidence="2">
    <location>
        <begin position="222"/>
        <end position="264"/>
    </location>
</feature>
<comment type="caution">
    <text evidence="4">The sequence shown here is derived from an EMBL/GenBank/DDBJ whole genome shotgun (WGS) entry which is preliminary data.</text>
</comment>
<dbReference type="InterPro" id="IPR051534">
    <property type="entry name" value="CBASS_pafABC_assoc_protein"/>
</dbReference>
<dbReference type="SUPFAM" id="SSF46785">
    <property type="entry name" value="Winged helix' DNA-binding domain"/>
    <property type="match status" value="1"/>
</dbReference>
<dbReference type="PANTHER" id="PTHR34580">
    <property type="match status" value="1"/>
</dbReference>
<dbReference type="PROSITE" id="PS52050">
    <property type="entry name" value="WYL"/>
    <property type="match status" value="1"/>
</dbReference>
<dbReference type="EMBL" id="BMLN01000007">
    <property type="protein sequence ID" value="GGO03468.1"/>
    <property type="molecule type" value="Genomic_DNA"/>
</dbReference>
<dbReference type="Pfam" id="PF08279">
    <property type="entry name" value="HTH_11"/>
    <property type="match status" value="1"/>
</dbReference>
<dbReference type="Pfam" id="PF25583">
    <property type="entry name" value="WCX"/>
    <property type="match status" value="1"/>
</dbReference>
<reference evidence="5" key="1">
    <citation type="journal article" date="2019" name="Int. J. Syst. Evol. Microbiol.">
        <title>The Global Catalogue of Microorganisms (GCM) 10K type strain sequencing project: providing services to taxonomists for standard genome sequencing and annotation.</title>
        <authorList>
            <consortium name="The Broad Institute Genomics Platform"/>
            <consortium name="The Broad Institute Genome Sequencing Center for Infectious Disease"/>
            <person name="Wu L."/>
            <person name="Ma J."/>
        </authorList>
    </citation>
    <scope>NUCLEOTIDE SEQUENCE [LARGE SCALE GENOMIC DNA]</scope>
    <source>
        <strain evidence="5">CGMCC 1.6964</strain>
    </source>
</reference>
<sequence>MNKAERLNRLQRYAYRKRRFTLGELMDEFGISRSTALRDIVSLEEIGIPLYADRGRNGGYRVLETASLPPVSFTTGEVLAMYFAMQSLRGVSGDAFRVSFDSIHAKFLDVVSEQQREQIERFRHRIAFYSDESVEAGEHLEDLLQAAVQGKVLKITYAARRQTWEPGGEMIGGPIGGSGVGMIGEAIGEPGREPSGEAIGELSRELSGEPGDHLPKSRAFPPSVRRIQPFAVYAARGFWYCRAYDLDKQDYRVFRCDRVLSAEVAADEPIEELSAFDLRSAHTLRKPSAEAIPFRCLVAPEAAARLRRRLYPSMALSEAAERDDRLLFSGCYEPRETDFIVSYLASFGSAIKILEPEHLREELRAHYLKLIEAL</sequence>
<dbReference type="PANTHER" id="PTHR34580:SF9">
    <property type="entry name" value="SLL5097 PROTEIN"/>
    <property type="match status" value="1"/>
</dbReference>
<accession>A0ABQ2L506</accession>
<organism evidence="4 5">
    <name type="scientific">Saccharibacillus kuerlensis</name>
    <dbReference type="NCBI Taxonomy" id="459527"/>
    <lineage>
        <taxon>Bacteria</taxon>
        <taxon>Bacillati</taxon>
        <taxon>Bacillota</taxon>
        <taxon>Bacilli</taxon>
        <taxon>Bacillales</taxon>
        <taxon>Paenibacillaceae</taxon>
        <taxon>Saccharibacillus</taxon>
    </lineage>
</organism>
<evidence type="ECO:0000259" key="1">
    <source>
        <dbReference type="Pfam" id="PF08279"/>
    </source>
</evidence>
<proteinExistence type="predicted"/>
<protein>
    <recommendedName>
        <fullName evidence="6">Transcriptional regulator</fullName>
    </recommendedName>
</protein>
<feature type="domain" description="Helix-turn-helix type 11" evidence="1">
    <location>
        <begin position="13"/>
        <end position="61"/>
    </location>
</feature>
<evidence type="ECO:0000259" key="2">
    <source>
        <dbReference type="Pfam" id="PF13280"/>
    </source>
</evidence>
<evidence type="ECO:0000259" key="3">
    <source>
        <dbReference type="Pfam" id="PF25583"/>
    </source>
</evidence>
<dbReference type="RefSeq" id="WP_018976584.1">
    <property type="nucleotide sequence ID" value="NZ_BMLN01000007.1"/>
</dbReference>
<evidence type="ECO:0000313" key="5">
    <source>
        <dbReference type="Proteomes" id="UP000606653"/>
    </source>
</evidence>
<feature type="domain" description="WCX" evidence="3">
    <location>
        <begin position="291"/>
        <end position="365"/>
    </location>
</feature>
<evidence type="ECO:0008006" key="6">
    <source>
        <dbReference type="Google" id="ProtNLM"/>
    </source>
</evidence>
<evidence type="ECO:0000313" key="4">
    <source>
        <dbReference type="EMBL" id="GGO03468.1"/>
    </source>
</evidence>
<dbReference type="InterPro" id="IPR026881">
    <property type="entry name" value="WYL_dom"/>
</dbReference>
<name>A0ABQ2L506_9BACL</name>
<keyword evidence="5" id="KW-1185">Reference proteome</keyword>
<dbReference type="InterPro" id="IPR057727">
    <property type="entry name" value="WCX_dom"/>
</dbReference>
<dbReference type="Gene3D" id="1.10.10.10">
    <property type="entry name" value="Winged helix-like DNA-binding domain superfamily/Winged helix DNA-binding domain"/>
    <property type="match status" value="1"/>
</dbReference>
<dbReference type="InterPro" id="IPR036388">
    <property type="entry name" value="WH-like_DNA-bd_sf"/>
</dbReference>
<dbReference type="InterPro" id="IPR036390">
    <property type="entry name" value="WH_DNA-bd_sf"/>
</dbReference>
<dbReference type="Proteomes" id="UP000606653">
    <property type="component" value="Unassembled WGS sequence"/>
</dbReference>
<dbReference type="InterPro" id="IPR013196">
    <property type="entry name" value="HTH_11"/>
</dbReference>
<dbReference type="Pfam" id="PF13280">
    <property type="entry name" value="WYL"/>
    <property type="match status" value="1"/>
</dbReference>
<gene>
    <name evidence="4" type="ORF">GCM10010969_27770</name>
</gene>